<dbReference type="Pfam" id="PF00291">
    <property type="entry name" value="PALP"/>
    <property type="match status" value="1"/>
</dbReference>
<comment type="similarity">
    <text evidence="2">Belongs to the ACC deaminase/D-cysteine desulfhydrase family.</text>
</comment>
<proteinExistence type="inferred from homology"/>
<evidence type="ECO:0000313" key="7">
    <source>
        <dbReference type="EMBL" id="AWY38522.1"/>
    </source>
</evidence>
<reference evidence="7 8" key="1">
    <citation type="submission" date="2018-05" db="EMBL/GenBank/DDBJ databases">
        <title>Whole genome sequence of Pseudomonas putida JBC17.</title>
        <authorList>
            <person name="Lee Y.H."/>
            <person name="David K."/>
        </authorList>
    </citation>
    <scope>NUCLEOTIDE SEQUENCE [LARGE SCALE GENOMIC DNA]</scope>
    <source>
        <strain evidence="7 8">JBC17</strain>
    </source>
</reference>
<keyword evidence="3 5" id="KW-0663">Pyridoxal phosphate</keyword>
<evidence type="ECO:0000256" key="4">
    <source>
        <dbReference type="PIRSR" id="PIRSR006278-1"/>
    </source>
</evidence>
<sequence length="343" mass="35773">MPHDLSHLDAALATYPRVALLEGPTPIQKLQRLSRLPELNGCNIYVKRDDLTGLGGGGNKLRKLEFLLGEALAAGADTLVTWGGFQSNHARLTAAVAAQQGLACELILTPSAVRSDDDFCHNGNVVLDALFGASIHRLPRGVAPDTFAAERVDRLKQQGRKPFVMPLGGSSPRGSLGYAACAGEILRQADTLGIRFEQITVPNGSAGTHSGLLAGVTLAQAPTTILGYSVLATEEQASALTVEKTGQVLQLLSPSTALAEASIKVDGSQRGEAYGAPTEAMLEAVRLLASQEGLLTDPVYGGKAFAGLLAAVRRGDFPAGSNLLFVMTGGLPGIFAYRSAFDG</sequence>
<evidence type="ECO:0000313" key="8">
    <source>
        <dbReference type="Proteomes" id="UP000250299"/>
    </source>
</evidence>
<name>A0A2Z4RC04_PSEPU</name>
<dbReference type="RefSeq" id="WP_110962341.1">
    <property type="nucleotide sequence ID" value="NZ_CP029693.1"/>
</dbReference>
<feature type="modified residue" description="N6-(pyridoxal phosphate)lysine" evidence="5">
    <location>
        <position position="60"/>
    </location>
</feature>
<organism evidence="7 8">
    <name type="scientific">Pseudomonas putida</name>
    <name type="common">Arthrobacter siderocapsulatus</name>
    <dbReference type="NCBI Taxonomy" id="303"/>
    <lineage>
        <taxon>Bacteria</taxon>
        <taxon>Pseudomonadati</taxon>
        <taxon>Pseudomonadota</taxon>
        <taxon>Gammaproteobacteria</taxon>
        <taxon>Pseudomonadales</taxon>
        <taxon>Pseudomonadaceae</taxon>
        <taxon>Pseudomonas</taxon>
    </lineage>
</organism>
<evidence type="ECO:0000256" key="1">
    <source>
        <dbReference type="ARBA" id="ARBA00001933"/>
    </source>
</evidence>
<evidence type="ECO:0000256" key="3">
    <source>
        <dbReference type="ARBA" id="ARBA00022898"/>
    </source>
</evidence>
<dbReference type="InterPro" id="IPR036052">
    <property type="entry name" value="TrpB-like_PALP_sf"/>
</dbReference>
<dbReference type="SUPFAM" id="SSF53686">
    <property type="entry name" value="Tryptophan synthase beta subunit-like PLP-dependent enzymes"/>
    <property type="match status" value="1"/>
</dbReference>
<dbReference type="EMBL" id="CP029693">
    <property type="protein sequence ID" value="AWY38522.1"/>
    <property type="molecule type" value="Genomic_DNA"/>
</dbReference>
<evidence type="ECO:0000259" key="6">
    <source>
        <dbReference type="Pfam" id="PF00291"/>
    </source>
</evidence>
<protein>
    <submittedName>
        <fullName evidence="7">Pyridoxal-phosphate dependent enzyme</fullName>
    </submittedName>
</protein>
<dbReference type="AlphaFoldDB" id="A0A2Z4RC04"/>
<evidence type="ECO:0000256" key="5">
    <source>
        <dbReference type="PIRSR" id="PIRSR006278-2"/>
    </source>
</evidence>
<dbReference type="OrthoDB" id="9801249at2"/>
<dbReference type="PIRSF" id="PIRSF006278">
    <property type="entry name" value="ACCD_DCysDesulf"/>
    <property type="match status" value="1"/>
</dbReference>
<comment type="cofactor">
    <cofactor evidence="1">
        <name>pyridoxal 5'-phosphate</name>
        <dbReference type="ChEBI" id="CHEBI:597326"/>
    </cofactor>
</comment>
<dbReference type="PANTHER" id="PTHR43780:SF2">
    <property type="entry name" value="1-AMINOCYCLOPROPANE-1-CARBOXYLATE DEAMINASE-RELATED"/>
    <property type="match status" value="1"/>
</dbReference>
<dbReference type="InterPro" id="IPR027278">
    <property type="entry name" value="ACCD_DCysDesulf"/>
</dbReference>
<dbReference type="GO" id="GO:0019148">
    <property type="term" value="F:D-cysteine desulfhydrase activity"/>
    <property type="evidence" value="ECO:0007669"/>
    <property type="project" value="TreeGrafter"/>
</dbReference>
<dbReference type="PANTHER" id="PTHR43780">
    <property type="entry name" value="1-AMINOCYCLOPROPANE-1-CARBOXYLATE DEAMINASE-RELATED"/>
    <property type="match status" value="1"/>
</dbReference>
<accession>A0A2Z4RC04</accession>
<dbReference type="Proteomes" id="UP000250299">
    <property type="component" value="Chromosome"/>
</dbReference>
<feature type="domain" description="Tryptophan synthase beta chain-like PALP" evidence="6">
    <location>
        <begin position="19"/>
        <end position="329"/>
    </location>
</feature>
<dbReference type="Gene3D" id="3.40.50.1100">
    <property type="match status" value="2"/>
</dbReference>
<feature type="active site" description="Nucleophile" evidence="4">
    <location>
        <position position="87"/>
    </location>
</feature>
<dbReference type="InterPro" id="IPR001926">
    <property type="entry name" value="TrpB-like_PALP"/>
</dbReference>
<gene>
    <name evidence="7" type="ORF">DKY63_00835</name>
</gene>
<evidence type="ECO:0000256" key="2">
    <source>
        <dbReference type="ARBA" id="ARBA00008639"/>
    </source>
</evidence>